<reference evidence="2 3" key="1">
    <citation type="journal article" date="2016" name="Nat. Commun.">
        <title>Thousands of microbial genomes shed light on interconnected biogeochemical processes in an aquifer system.</title>
        <authorList>
            <person name="Anantharaman K."/>
            <person name="Brown C.T."/>
            <person name="Hug L.A."/>
            <person name="Sharon I."/>
            <person name="Castelle C.J."/>
            <person name="Probst A.J."/>
            <person name="Thomas B.C."/>
            <person name="Singh A."/>
            <person name="Wilkins M.J."/>
            <person name="Karaoz U."/>
            <person name="Brodie E.L."/>
            <person name="Williams K.H."/>
            <person name="Hubbard S.S."/>
            <person name="Banfield J.F."/>
        </authorList>
    </citation>
    <scope>NUCLEOTIDE SEQUENCE [LARGE SCALE GENOMIC DNA]</scope>
</reference>
<dbReference type="SUPFAM" id="SSF143422">
    <property type="entry name" value="Transposase IS200-like"/>
    <property type="match status" value="1"/>
</dbReference>
<dbReference type="STRING" id="1797245.A2949_01485"/>
<dbReference type="PANTHER" id="PTHR34322:SF2">
    <property type="entry name" value="TRANSPOSASE IS200-LIKE DOMAIN-CONTAINING PROTEIN"/>
    <property type="match status" value="1"/>
</dbReference>
<sequence length="203" mass="23921">MTNRGPVAPQEYYHVYNRGTEKRKIFLTKNDYERFLILLYLSNGSKPIQLNNYRGSTSVELLQINRGAALVDIIAYCLMPNHFHLLLRQHTEGGISKFMQKLSTGYTMYFNVKNERSGALFQGRYKSVHAGDDRYLKYLFSYIHLNPEQPRTYLYSSYSFFIGKESAWNRILNTESAPLYFESPAEFEKEMTDWLKYTEVEPR</sequence>
<gene>
    <name evidence="2" type="ORF">A2949_01485</name>
</gene>
<dbReference type="EMBL" id="MEWZ01000019">
    <property type="protein sequence ID" value="OGC86580.1"/>
    <property type="molecule type" value="Genomic_DNA"/>
</dbReference>
<dbReference type="SMART" id="SM01321">
    <property type="entry name" value="Y1_Tnp"/>
    <property type="match status" value="1"/>
</dbReference>
<dbReference type="InterPro" id="IPR036515">
    <property type="entry name" value="Transposase_17_sf"/>
</dbReference>
<dbReference type="GO" id="GO:0004803">
    <property type="term" value="F:transposase activity"/>
    <property type="evidence" value="ECO:0007669"/>
    <property type="project" value="InterPro"/>
</dbReference>
<dbReference type="GO" id="GO:0006313">
    <property type="term" value="P:DNA transposition"/>
    <property type="evidence" value="ECO:0007669"/>
    <property type="project" value="InterPro"/>
</dbReference>
<dbReference type="Gene3D" id="3.30.70.1290">
    <property type="entry name" value="Transposase IS200-like"/>
    <property type="match status" value="1"/>
</dbReference>
<evidence type="ECO:0000259" key="1">
    <source>
        <dbReference type="SMART" id="SM01321"/>
    </source>
</evidence>
<dbReference type="GO" id="GO:0003677">
    <property type="term" value="F:DNA binding"/>
    <property type="evidence" value="ECO:0007669"/>
    <property type="project" value="InterPro"/>
</dbReference>
<name>A0A1F4XXZ6_9BACT</name>
<dbReference type="AlphaFoldDB" id="A0A1F4XXZ6"/>
<protein>
    <recommendedName>
        <fullName evidence="1">Transposase IS200-like domain-containing protein</fullName>
    </recommendedName>
</protein>
<organism evidence="2 3">
    <name type="scientific">Candidatus Adlerbacteria bacterium RIFCSPLOWO2_01_FULL_54_21b</name>
    <dbReference type="NCBI Taxonomy" id="1797245"/>
    <lineage>
        <taxon>Bacteria</taxon>
        <taxon>Candidatus Adleribacteriota</taxon>
    </lineage>
</organism>
<accession>A0A1F4XXZ6</accession>
<comment type="caution">
    <text evidence="2">The sequence shown here is derived from an EMBL/GenBank/DDBJ whole genome shotgun (WGS) entry which is preliminary data.</text>
</comment>
<dbReference type="InterPro" id="IPR002686">
    <property type="entry name" value="Transposase_17"/>
</dbReference>
<proteinExistence type="predicted"/>
<dbReference type="Pfam" id="PF01797">
    <property type="entry name" value="Y1_Tnp"/>
    <property type="match status" value="1"/>
</dbReference>
<dbReference type="PANTHER" id="PTHR34322">
    <property type="entry name" value="TRANSPOSASE, Y1_TNP DOMAIN-CONTAINING"/>
    <property type="match status" value="1"/>
</dbReference>
<evidence type="ECO:0000313" key="2">
    <source>
        <dbReference type="EMBL" id="OGC86580.1"/>
    </source>
</evidence>
<evidence type="ECO:0000313" key="3">
    <source>
        <dbReference type="Proteomes" id="UP000178585"/>
    </source>
</evidence>
<dbReference type="Proteomes" id="UP000178585">
    <property type="component" value="Unassembled WGS sequence"/>
</dbReference>
<feature type="domain" description="Transposase IS200-like" evidence="1">
    <location>
        <begin position="8"/>
        <end position="146"/>
    </location>
</feature>